<dbReference type="EMBL" id="CADCTO010000552">
    <property type="protein sequence ID" value="CAA9286710.1"/>
    <property type="molecule type" value="Genomic_DNA"/>
</dbReference>
<protein>
    <submittedName>
        <fullName evidence="2">Uncharacterized protein</fullName>
    </submittedName>
</protein>
<gene>
    <name evidence="2" type="ORF">AVDCRST_MAG63-4050</name>
</gene>
<organism evidence="2">
    <name type="scientific">uncultured Armatimonadetes bacterium</name>
    <dbReference type="NCBI Taxonomy" id="157466"/>
    <lineage>
        <taxon>Bacteria</taxon>
        <taxon>Bacillati</taxon>
        <taxon>Armatimonadota</taxon>
        <taxon>environmental samples</taxon>
    </lineage>
</organism>
<dbReference type="AlphaFoldDB" id="A0A6J4JTC6"/>
<name>A0A6J4JTC6_9BACT</name>
<sequence length="94" mass="10418">MTIILSPEAEARLRERAERDGQDVNTVADALIIAALEWEAQHRAEAIEGWRGDQAAAEGRERPLAEFLAEQREKHGFPPSWPHAAPEHGSNDAV</sequence>
<feature type="region of interest" description="Disordered" evidence="1">
    <location>
        <begin position="72"/>
        <end position="94"/>
    </location>
</feature>
<evidence type="ECO:0000313" key="2">
    <source>
        <dbReference type="EMBL" id="CAA9286710.1"/>
    </source>
</evidence>
<evidence type="ECO:0000256" key="1">
    <source>
        <dbReference type="SAM" id="MobiDB-lite"/>
    </source>
</evidence>
<reference evidence="2" key="1">
    <citation type="submission" date="2020-02" db="EMBL/GenBank/DDBJ databases">
        <authorList>
            <person name="Meier V. D."/>
        </authorList>
    </citation>
    <scope>NUCLEOTIDE SEQUENCE</scope>
    <source>
        <strain evidence="2">AVDCRST_MAG63</strain>
    </source>
</reference>
<accession>A0A6J4JTC6</accession>
<feature type="compositionally biased region" description="Basic and acidic residues" evidence="1">
    <location>
        <begin position="85"/>
        <end position="94"/>
    </location>
</feature>
<proteinExistence type="predicted"/>